<evidence type="ECO:0000313" key="6">
    <source>
        <dbReference type="EMBL" id="AEH62182.1"/>
    </source>
</evidence>
<dbReference type="NCBIfam" id="TIGR03473">
    <property type="entry name" value="HpnK"/>
    <property type="match status" value="1"/>
</dbReference>
<accession>A0A0H3G0H2</accession>
<dbReference type="OrthoDB" id="9774177at2"/>
<reference evidence="6 7" key="1">
    <citation type="journal article" date="2011" name="J. Bacteriol.">
        <title>Genome sequence of the ethanol-producing Zymomonas mobilis subsp. mobilis lectotype strain ATCC 10988.</title>
        <authorList>
            <person name="Pappas K.M."/>
            <person name="Kouvelis V.N."/>
            <person name="Saunders E."/>
            <person name="Brettin T.S."/>
            <person name="Bruce D."/>
            <person name="Detter C."/>
            <person name="Balakireva M."/>
            <person name="Han C.S."/>
            <person name="Savvakis G."/>
            <person name="Kyrpides N.C."/>
            <person name="Typas M.A."/>
        </authorList>
    </citation>
    <scope>NUCLEOTIDE SEQUENCE [LARGE SCALE GENOMIC DNA]</scope>
    <source>
        <strain evidence="7">ATCC 10988 / DSM 424 / CCUG 17860 / LMG 404 / NCIMB 8938 / NRRL B-806 / ZM1</strain>
    </source>
</reference>
<evidence type="ECO:0000256" key="3">
    <source>
        <dbReference type="ARBA" id="ARBA00022801"/>
    </source>
</evidence>
<dbReference type="GeneID" id="79903881"/>
<keyword evidence="3" id="KW-0378">Hydrolase</keyword>
<dbReference type="KEGG" id="zmm:Zmob_0332"/>
<keyword evidence="4" id="KW-0460">Magnesium</keyword>
<dbReference type="PANTHER" id="PTHR31609:SF1">
    <property type="entry name" value="CARBOHYDRATE DEACETYLASE"/>
    <property type="match status" value="1"/>
</dbReference>
<dbReference type="eggNOG" id="COG3394">
    <property type="taxonomic scope" value="Bacteria"/>
</dbReference>
<dbReference type="GO" id="GO:0016787">
    <property type="term" value="F:hydrolase activity"/>
    <property type="evidence" value="ECO:0007669"/>
    <property type="project" value="UniProtKB-KW"/>
</dbReference>
<gene>
    <name evidence="6" type="ordered locus">Zmob_0332</name>
</gene>
<dbReference type="Proteomes" id="UP000001494">
    <property type="component" value="Chromosome"/>
</dbReference>
<dbReference type="GO" id="GO:0005975">
    <property type="term" value="P:carbohydrate metabolic process"/>
    <property type="evidence" value="ECO:0007669"/>
    <property type="project" value="InterPro"/>
</dbReference>
<evidence type="ECO:0000256" key="1">
    <source>
        <dbReference type="ARBA" id="ARBA00001946"/>
    </source>
</evidence>
<dbReference type="GO" id="GO:0046872">
    <property type="term" value="F:metal ion binding"/>
    <property type="evidence" value="ECO:0007669"/>
    <property type="project" value="UniProtKB-KW"/>
</dbReference>
<dbReference type="AlphaFoldDB" id="A0A0H3G0H2"/>
<keyword evidence="5" id="KW-0119">Carbohydrate metabolism</keyword>
<name>A0A0H3G0H2_ZYMMA</name>
<sequence length="281" mass="31169">MKKLIVTADDFGAATVVNEAVEKAHIDGVLTAASLMVGAPAAFDAVERARRLPKLGVGLHLVLVEGRPVLPPDEIPDLVDRDGMFRRNMVRAGVDIFFRPGVRRQLVREINAQFSAFAATGLKLDHVNAHKHFHLHPTISNLILAIGRRYGLKAMRAPVEPINILAEIEPVTRHLPDYVAMPWAYGIRKRSVNAGLLVPDQTFGIAWTGHMTPHRMLGLIEHLPEGLSEIYVHPAVSDEYEGHAQGYESIEEWHALTDEAVKKALKERQIELGNFSDFLGK</sequence>
<dbReference type="InterPro" id="IPR017836">
    <property type="entry name" value="Hopanoid_biosynth-assoc_HpnK"/>
</dbReference>
<keyword evidence="2" id="KW-0479">Metal-binding</keyword>
<evidence type="ECO:0000313" key="7">
    <source>
        <dbReference type="Proteomes" id="UP000001494"/>
    </source>
</evidence>
<dbReference type="CDD" id="cd10804">
    <property type="entry name" value="YdjC_HpnK_like"/>
    <property type="match status" value="1"/>
</dbReference>
<dbReference type="SMR" id="A0A0H3G0H2"/>
<protein>
    <submittedName>
        <fullName evidence="6">Hopanoid biosynthesis associated protein HpnK</fullName>
    </submittedName>
</protein>
<dbReference type="HOGENOM" id="CLU_064244_2_0_5"/>
<dbReference type="SUPFAM" id="SSF88713">
    <property type="entry name" value="Glycoside hydrolase/deacetylase"/>
    <property type="match status" value="1"/>
</dbReference>
<dbReference type="RefSeq" id="WP_011240827.1">
    <property type="nucleotide sequence ID" value="NC_017262.1"/>
</dbReference>
<comment type="cofactor">
    <cofactor evidence="1">
        <name>Mg(2+)</name>
        <dbReference type="ChEBI" id="CHEBI:18420"/>
    </cofactor>
</comment>
<evidence type="ECO:0000256" key="4">
    <source>
        <dbReference type="ARBA" id="ARBA00022842"/>
    </source>
</evidence>
<dbReference type="InterPro" id="IPR011330">
    <property type="entry name" value="Glyco_hydro/deAcase_b/a-brl"/>
</dbReference>
<dbReference type="Pfam" id="PF04794">
    <property type="entry name" value="YdjC"/>
    <property type="match status" value="1"/>
</dbReference>
<dbReference type="PANTHER" id="PTHR31609">
    <property type="entry name" value="YDJC DEACETYLASE FAMILY MEMBER"/>
    <property type="match status" value="1"/>
</dbReference>
<dbReference type="GO" id="GO:0019213">
    <property type="term" value="F:deacetylase activity"/>
    <property type="evidence" value="ECO:0007669"/>
    <property type="project" value="TreeGrafter"/>
</dbReference>
<organism evidence="6 7">
    <name type="scientific">Zymomonas mobilis subsp. mobilis (strain ATCC 10988 / DSM 424 / LMG 404 / NCIMB 8938 / NRRL B-806 / ZM1)</name>
    <dbReference type="NCBI Taxonomy" id="555217"/>
    <lineage>
        <taxon>Bacteria</taxon>
        <taxon>Pseudomonadati</taxon>
        <taxon>Pseudomonadota</taxon>
        <taxon>Alphaproteobacteria</taxon>
        <taxon>Sphingomonadales</taxon>
        <taxon>Zymomonadaceae</taxon>
        <taxon>Zymomonas</taxon>
    </lineage>
</organism>
<evidence type="ECO:0000256" key="2">
    <source>
        <dbReference type="ARBA" id="ARBA00022723"/>
    </source>
</evidence>
<evidence type="ECO:0000256" key="5">
    <source>
        <dbReference type="ARBA" id="ARBA00023277"/>
    </source>
</evidence>
<dbReference type="InterPro" id="IPR006879">
    <property type="entry name" value="YdjC-like"/>
</dbReference>
<proteinExistence type="predicted"/>
<dbReference type="EMBL" id="CP002850">
    <property type="protein sequence ID" value="AEH62182.1"/>
    <property type="molecule type" value="Genomic_DNA"/>
</dbReference>
<dbReference type="Gene3D" id="3.20.20.370">
    <property type="entry name" value="Glycoside hydrolase/deacetylase"/>
    <property type="match status" value="1"/>
</dbReference>